<name>A0A347Z691_9EUPU</name>
<evidence type="ECO:0000256" key="1">
    <source>
        <dbReference type="SAM" id="Phobius"/>
    </source>
</evidence>
<dbReference type="AlphaFoldDB" id="A0A347Z691"/>
<accession>A0A347Z691</accession>
<proteinExistence type="predicted"/>
<organism evidence="2">
    <name type="scientific">Stereophaedusa viridiflava</name>
    <dbReference type="NCBI Taxonomy" id="1885780"/>
    <lineage>
        <taxon>Eukaryota</taxon>
        <taxon>Metazoa</taxon>
        <taxon>Spiralia</taxon>
        <taxon>Lophotrochozoa</taxon>
        <taxon>Mollusca</taxon>
        <taxon>Gastropoda</taxon>
        <taxon>Heterobranchia</taxon>
        <taxon>Euthyneura</taxon>
        <taxon>Panpulmonata</taxon>
        <taxon>Eupulmonata</taxon>
        <taxon>Stylommatophora</taxon>
        <taxon>Helicina</taxon>
        <taxon>Clausilioidea</taxon>
        <taxon>Clausiliidae</taxon>
        <taxon>Phaedusinae</taxon>
        <taxon>Stereophaedusa</taxon>
    </lineage>
</organism>
<reference evidence="2" key="1">
    <citation type="journal article" date="2017" name="Zool. J. Linn. Soc.">
        <title>Molecular phylogeny, frequent parallel evolution and new system of Japanese clausiliid land snails (Gastropoda: Stylommatophora).</title>
        <authorList>
            <person name="Motochin R."/>
            <person name="Wang M."/>
            <person name="Ueshima R."/>
        </authorList>
    </citation>
    <scope>NUCLEOTIDE SEQUENCE</scope>
    <source>
        <strain evidence="2">AG124</strain>
        <tissue evidence="2">Muscle</tissue>
    </source>
</reference>
<keyword evidence="1" id="KW-0812">Transmembrane</keyword>
<geneLocation type="mitochondrion" evidence="2"/>
<feature type="transmembrane region" description="Helical" evidence="1">
    <location>
        <begin position="55"/>
        <end position="79"/>
    </location>
</feature>
<feature type="transmembrane region" description="Helical" evidence="1">
    <location>
        <begin position="6"/>
        <end position="21"/>
    </location>
</feature>
<feature type="transmembrane region" description="Helical" evidence="1">
    <location>
        <begin position="28"/>
        <end position="49"/>
    </location>
</feature>
<sequence>MYYISFLFLLMVLLLFFLFNTKMHLLRALLILEAMMLNLLLISIFILGSVQFEPFMFLLLLTFAVVEAGMGLSLLLSYIKTTGSDLIKSGIFHKVN</sequence>
<dbReference type="EMBL" id="LC171933">
    <property type="protein sequence ID" value="BBA10175.1"/>
    <property type="molecule type" value="Genomic_DNA"/>
</dbReference>
<gene>
    <name evidence="2" type="primary">ND4L</name>
</gene>
<dbReference type="Gene3D" id="1.10.287.3510">
    <property type="match status" value="1"/>
</dbReference>
<keyword evidence="1" id="KW-1133">Transmembrane helix</keyword>
<keyword evidence="2" id="KW-0496">Mitochondrion</keyword>
<keyword evidence="1" id="KW-0472">Membrane</keyword>
<evidence type="ECO:0000313" key="2">
    <source>
        <dbReference type="EMBL" id="BBA10175.1"/>
    </source>
</evidence>
<protein>
    <submittedName>
        <fullName evidence="2">NADH dehydrogenase subunit 4L</fullName>
    </submittedName>
</protein>